<dbReference type="Gene3D" id="3.40.1260.10">
    <property type="entry name" value="DsrEFH-like"/>
    <property type="match status" value="1"/>
</dbReference>
<protein>
    <submittedName>
        <fullName evidence="1">Cytoplasmic protein</fullName>
    </submittedName>
</protein>
<dbReference type="InterPro" id="IPR027396">
    <property type="entry name" value="DsrEFH-like"/>
</dbReference>
<dbReference type="Proteomes" id="UP000885672">
    <property type="component" value="Unassembled WGS sequence"/>
</dbReference>
<dbReference type="EMBL" id="DSBX01000375">
    <property type="protein sequence ID" value="HDR00546.1"/>
    <property type="molecule type" value="Genomic_DNA"/>
</dbReference>
<dbReference type="AlphaFoldDB" id="A0A7V0T7E4"/>
<gene>
    <name evidence="1" type="ORF">ENN51_09735</name>
</gene>
<name>A0A7V0T7E4_UNCW3</name>
<accession>A0A7V0T7E4</accession>
<reference evidence="1" key="1">
    <citation type="journal article" date="2020" name="mSystems">
        <title>Genome- and Community-Level Interaction Insights into Carbon Utilization and Element Cycling Functions of Hydrothermarchaeota in Hydrothermal Sediment.</title>
        <authorList>
            <person name="Zhou Z."/>
            <person name="Liu Y."/>
            <person name="Xu W."/>
            <person name="Pan J."/>
            <person name="Luo Z.H."/>
            <person name="Li M."/>
        </authorList>
    </citation>
    <scope>NUCLEOTIDE SEQUENCE [LARGE SCALE GENOMIC DNA]</scope>
    <source>
        <strain evidence="1">SpSt-1182</strain>
    </source>
</reference>
<comment type="caution">
    <text evidence="1">The sequence shown here is derived from an EMBL/GenBank/DDBJ whole genome shotgun (WGS) entry which is preliminary data.</text>
</comment>
<evidence type="ECO:0000313" key="1">
    <source>
        <dbReference type="EMBL" id="HDR00546.1"/>
    </source>
</evidence>
<dbReference type="SUPFAM" id="SSF75169">
    <property type="entry name" value="DsrEFH-like"/>
    <property type="match status" value="1"/>
</dbReference>
<organism evidence="1">
    <name type="scientific">candidate division WOR-3 bacterium</name>
    <dbReference type="NCBI Taxonomy" id="2052148"/>
    <lineage>
        <taxon>Bacteria</taxon>
        <taxon>Bacteria division WOR-3</taxon>
    </lineage>
</organism>
<proteinExistence type="predicted"/>
<sequence>MKKLALFAFSPDPGCFSHVMLNALEMRDRGWEVKIVLEGEATKHVAVMRNETKPYHALYRRTLNEGLFDCVCKACATKFGVLQAAIEQDIKACDEMEGHPAVGRYLADGWEVLVF</sequence>